<keyword evidence="10" id="KW-1185">Reference proteome</keyword>
<evidence type="ECO:0000256" key="2">
    <source>
        <dbReference type="ARBA" id="ARBA00022676"/>
    </source>
</evidence>
<evidence type="ECO:0000256" key="6">
    <source>
        <dbReference type="ARBA" id="ARBA00023136"/>
    </source>
</evidence>
<keyword evidence="3" id="KW-0808">Transferase</keyword>
<dbReference type="RefSeq" id="WP_006367364.1">
    <property type="nucleotide sequence ID" value="NZ_AASE01000038.1"/>
</dbReference>
<feature type="transmembrane region" description="Helical" evidence="7">
    <location>
        <begin position="159"/>
        <end position="177"/>
    </location>
</feature>
<dbReference type="Pfam" id="PF13632">
    <property type="entry name" value="Glyco_trans_2_3"/>
    <property type="match status" value="1"/>
</dbReference>
<comment type="caution">
    <text evidence="9">The sequence shown here is derived from an EMBL/GenBank/DDBJ whole genome shotgun (WGS) entry which is preliminary data.</text>
</comment>
<dbReference type="InterPro" id="IPR001173">
    <property type="entry name" value="Glyco_trans_2-like"/>
</dbReference>
<organism evidence="9 10">
    <name type="scientific">Chlorobium ferrooxidans DSM 13031</name>
    <dbReference type="NCBI Taxonomy" id="377431"/>
    <lineage>
        <taxon>Bacteria</taxon>
        <taxon>Pseudomonadati</taxon>
        <taxon>Chlorobiota</taxon>
        <taxon>Chlorobiia</taxon>
        <taxon>Chlorobiales</taxon>
        <taxon>Chlorobiaceae</taxon>
        <taxon>Chlorobium/Pelodictyon group</taxon>
        <taxon>Chlorobium</taxon>
    </lineage>
</organism>
<keyword evidence="5 7" id="KW-1133">Transmembrane helix</keyword>
<dbReference type="SUPFAM" id="SSF53448">
    <property type="entry name" value="Nucleotide-diphospho-sugar transferases"/>
    <property type="match status" value="1"/>
</dbReference>
<keyword evidence="2" id="KW-0328">Glycosyltransferase</keyword>
<keyword evidence="4 7" id="KW-0812">Transmembrane</keyword>
<feature type="transmembrane region" description="Helical" evidence="7">
    <location>
        <begin position="189"/>
        <end position="212"/>
    </location>
</feature>
<evidence type="ECO:0000256" key="5">
    <source>
        <dbReference type="ARBA" id="ARBA00022989"/>
    </source>
</evidence>
<feature type="transmembrane region" description="Helical" evidence="7">
    <location>
        <begin position="127"/>
        <end position="147"/>
    </location>
</feature>
<dbReference type="Gene3D" id="3.90.550.10">
    <property type="entry name" value="Spore Coat Polysaccharide Biosynthesis Protein SpsA, Chain A"/>
    <property type="match status" value="1"/>
</dbReference>
<accession>Q0YP20</accession>
<dbReference type="InterPro" id="IPR050321">
    <property type="entry name" value="Glycosyltr_2/OpgH_subfam"/>
</dbReference>
<dbReference type="PANTHER" id="PTHR43867">
    <property type="entry name" value="CELLULOSE SYNTHASE CATALYTIC SUBUNIT A [UDP-FORMING]"/>
    <property type="match status" value="1"/>
</dbReference>
<sequence>LVANAQQAVFFEYVCEAKSSHDSMFCCGTNVVIRRSALEDVGGFEEDTVTEDFATSLKLHRNHWKSLYYNKAFTFGMAPEDLGSYFKQQSRWAMGSFQLFRKLLFLFLTNIRAIRPIQWFEYALSSSYYFIGWADLFLMAGPIIYILFNIPSFFMSPEVYLLTFVPYLLLSFMVYYASMREKNYSARNIFKVQMLSMLTMPVYVWASLQVLFNRKKGFQITSKEGARSVPLRTLSIQLSLLAVHLVALSWGVVRFYHEPTAAIALNIVWIGLHSLMFSAIFYFNKK</sequence>
<dbReference type="EMBL" id="AASE01000038">
    <property type="protein sequence ID" value="EAT58048.1"/>
    <property type="molecule type" value="Genomic_DNA"/>
</dbReference>
<reference evidence="9 10" key="1">
    <citation type="submission" date="2006-07" db="EMBL/GenBank/DDBJ databases">
        <title>Annotation of the draft genome assembly of Chlorobium ferroxidans DSM 13031.</title>
        <authorList>
            <consortium name="US DOE Joint Genome Institute (JGI-ORNL)"/>
            <person name="Larimer F."/>
            <person name="Land M."/>
            <person name="Hauser L."/>
        </authorList>
    </citation>
    <scope>NUCLEOTIDE SEQUENCE [LARGE SCALE GENOMIC DNA]</scope>
    <source>
        <strain evidence="9 10">DSM 13031</strain>
    </source>
</reference>
<evidence type="ECO:0000313" key="10">
    <source>
        <dbReference type="Proteomes" id="UP000004162"/>
    </source>
</evidence>
<proteinExistence type="predicted"/>
<feature type="domain" description="Glycosyltransferase 2-like" evidence="8">
    <location>
        <begin position="18"/>
        <end position="166"/>
    </location>
</feature>
<dbReference type="PANTHER" id="PTHR43867:SF2">
    <property type="entry name" value="CELLULOSE SYNTHASE CATALYTIC SUBUNIT A [UDP-FORMING]"/>
    <property type="match status" value="1"/>
</dbReference>
<feature type="non-terminal residue" evidence="9">
    <location>
        <position position="1"/>
    </location>
</feature>
<evidence type="ECO:0000313" key="9">
    <source>
        <dbReference type="EMBL" id="EAT58048.1"/>
    </source>
</evidence>
<dbReference type="GO" id="GO:0016758">
    <property type="term" value="F:hexosyltransferase activity"/>
    <property type="evidence" value="ECO:0007669"/>
    <property type="project" value="TreeGrafter"/>
</dbReference>
<dbReference type="InterPro" id="IPR029044">
    <property type="entry name" value="Nucleotide-diphossugar_trans"/>
</dbReference>
<dbReference type="OrthoDB" id="6307329at2"/>
<name>Q0YP20_9CHLB</name>
<feature type="transmembrane region" description="Helical" evidence="7">
    <location>
        <begin position="262"/>
        <end position="283"/>
    </location>
</feature>
<dbReference type="Proteomes" id="UP000004162">
    <property type="component" value="Unassembled WGS sequence"/>
</dbReference>
<comment type="subcellular location">
    <subcellularLocation>
        <location evidence="1">Membrane</location>
        <topology evidence="1">Multi-pass membrane protein</topology>
    </subcellularLocation>
</comment>
<evidence type="ECO:0000256" key="1">
    <source>
        <dbReference type="ARBA" id="ARBA00004141"/>
    </source>
</evidence>
<evidence type="ECO:0000259" key="8">
    <source>
        <dbReference type="Pfam" id="PF13632"/>
    </source>
</evidence>
<protein>
    <submittedName>
        <fullName evidence="9">Cellulose synthase (UDP-forming)</fullName>
    </submittedName>
</protein>
<feature type="transmembrane region" description="Helical" evidence="7">
    <location>
        <begin position="233"/>
        <end position="256"/>
    </location>
</feature>
<evidence type="ECO:0000256" key="3">
    <source>
        <dbReference type="ARBA" id="ARBA00022679"/>
    </source>
</evidence>
<reference evidence="9 10" key="2">
    <citation type="submission" date="2006-07" db="EMBL/GenBank/DDBJ databases">
        <title>Sequencing of the draft genome and assembly of Chlorobium ferroxidans DSM 13031.</title>
        <authorList>
            <consortium name="US DOE Joint Genome Institute (JGI-PGF)"/>
            <person name="Copeland A."/>
            <person name="Lucas S."/>
            <person name="Lapidus A."/>
            <person name="Barry K."/>
            <person name="Glavina del Rio T."/>
            <person name="Dalin E."/>
            <person name="Tice H."/>
            <person name="Bruce D."/>
            <person name="Pitluck S."/>
            <person name="Richardson P."/>
        </authorList>
    </citation>
    <scope>NUCLEOTIDE SEQUENCE [LARGE SCALE GENOMIC DNA]</scope>
    <source>
        <strain evidence="9 10">DSM 13031</strain>
    </source>
</reference>
<keyword evidence="6 7" id="KW-0472">Membrane</keyword>
<dbReference type="GO" id="GO:0005886">
    <property type="term" value="C:plasma membrane"/>
    <property type="evidence" value="ECO:0007669"/>
    <property type="project" value="TreeGrafter"/>
</dbReference>
<gene>
    <name evidence="9" type="ORF">CferDRAFT_0064</name>
</gene>
<evidence type="ECO:0000256" key="4">
    <source>
        <dbReference type="ARBA" id="ARBA00022692"/>
    </source>
</evidence>
<evidence type="ECO:0000256" key="7">
    <source>
        <dbReference type="SAM" id="Phobius"/>
    </source>
</evidence>
<dbReference type="AlphaFoldDB" id="Q0YP20"/>